<dbReference type="SMART" id="SM00332">
    <property type="entry name" value="PP2Cc"/>
    <property type="match status" value="1"/>
</dbReference>
<dbReference type="Gene3D" id="3.60.40.10">
    <property type="entry name" value="PPM-type phosphatase domain"/>
    <property type="match status" value="1"/>
</dbReference>
<protein>
    <submittedName>
        <fullName evidence="2">Protein serine threonine phosphatase 2C</fullName>
    </submittedName>
</protein>
<dbReference type="PANTHER" id="PTHR13832:SF792">
    <property type="entry name" value="GM14286P"/>
    <property type="match status" value="1"/>
</dbReference>
<dbReference type="InterPro" id="IPR001932">
    <property type="entry name" value="PPM-type_phosphatase-like_dom"/>
</dbReference>
<proteinExistence type="predicted"/>
<dbReference type="AlphaFoldDB" id="A0A9P5NMV3"/>
<evidence type="ECO:0000313" key="3">
    <source>
        <dbReference type="Proteomes" id="UP000724874"/>
    </source>
</evidence>
<gene>
    <name evidence="2" type="ORF">CPB84DRAFT_1816069</name>
</gene>
<dbReference type="OrthoDB" id="19329at2759"/>
<evidence type="ECO:0000313" key="2">
    <source>
        <dbReference type="EMBL" id="KAF8894907.1"/>
    </source>
</evidence>
<name>A0A9P5NMV3_GYMJU</name>
<reference evidence="2" key="1">
    <citation type="submission" date="2020-11" db="EMBL/GenBank/DDBJ databases">
        <authorList>
            <consortium name="DOE Joint Genome Institute"/>
            <person name="Ahrendt S."/>
            <person name="Riley R."/>
            <person name="Andreopoulos W."/>
            <person name="LaButti K."/>
            <person name="Pangilinan J."/>
            <person name="Ruiz-duenas F.J."/>
            <person name="Barrasa J.M."/>
            <person name="Sanchez-Garcia M."/>
            <person name="Camarero S."/>
            <person name="Miyauchi S."/>
            <person name="Serrano A."/>
            <person name="Linde D."/>
            <person name="Babiker R."/>
            <person name="Drula E."/>
            <person name="Ayuso-Fernandez I."/>
            <person name="Pacheco R."/>
            <person name="Padilla G."/>
            <person name="Ferreira P."/>
            <person name="Barriuso J."/>
            <person name="Kellner H."/>
            <person name="Castanera R."/>
            <person name="Alfaro M."/>
            <person name="Ramirez L."/>
            <person name="Pisabarro A.G."/>
            <person name="Kuo A."/>
            <person name="Tritt A."/>
            <person name="Lipzen A."/>
            <person name="He G."/>
            <person name="Yan M."/>
            <person name="Ng V."/>
            <person name="Cullen D."/>
            <person name="Martin F."/>
            <person name="Rosso M.-N."/>
            <person name="Henrissat B."/>
            <person name="Hibbett D."/>
            <person name="Martinez A.T."/>
            <person name="Grigoriev I.V."/>
        </authorList>
    </citation>
    <scope>NUCLEOTIDE SEQUENCE</scope>
    <source>
        <strain evidence="2">AH 44721</strain>
    </source>
</reference>
<evidence type="ECO:0000259" key="1">
    <source>
        <dbReference type="PROSITE" id="PS51746"/>
    </source>
</evidence>
<accession>A0A9P5NMV3</accession>
<dbReference type="EMBL" id="JADNYJ010000063">
    <property type="protein sequence ID" value="KAF8894907.1"/>
    <property type="molecule type" value="Genomic_DNA"/>
</dbReference>
<dbReference type="Proteomes" id="UP000724874">
    <property type="component" value="Unassembled WGS sequence"/>
</dbReference>
<dbReference type="InterPro" id="IPR015655">
    <property type="entry name" value="PP2C"/>
</dbReference>
<dbReference type="SUPFAM" id="SSF81606">
    <property type="entry name" value="PP2C-like"/>
    <property type="match status" value="1"/>
</dbReference>
<dbReference type="PANTHER" id="PTHR13832">
    <property type="entry name" value="PROTEIN PHOSPHATASE 2C"/>
    <property type="match status" value="1"/>
</dbReference>
<dbReference type="GO" id="GO:0004722">
    <property type="term" value="F:protein serine/threonine phosphatase activity"/>
    <property type="evidence" value="ECO:0007669"/>
    <property type="project" value="InterPro"/>
</dbReference>
<dbReference type="InterPro" id="IPR036457">
    <property type="entry name" value="PPM-type-like_dom_sf"/>
</dbReference>
<comment type="caution">
    <text evidence="2">The sequence shown here is derived from an EMBL/GenBank/DDBJ whole genome shotgun (WGS) entry which is preliminary data.</text>
</comment>
<dbReference type="Pfam" id="PF00481">
    <property type="entry name" value="PP2C"/>
    <property type="match status" value="1"/>
</dbReference>
<keyword evidence="3" id="KW-1185">Reference proteome</keyword>
<dbReference type="CDD" id="cd00143">
    <property type="entry name" value="PP2Cc"/>
    <property type="match status" value="1"/>
</dbReference>
<organism evidence="2 3">
    <name type="scientific">Gymnopilus junonius</name>
    <name type="common">Spectacular rustgill mushroom</name>
    <name type="synonym">Gymnopilus spectabilis subsp. junonius</name>
    <dbReference type="NCBI Taxonomy" id="109634"/>
    <lineage>
        <taxon>Eukaryota</taxon>
        <taxon>Fungi</taxon>
        <taxon>Dikarya</taxon>
        <taxon>Basidiomycota</taxon>
        <taxon>Agaricomycotina</taxon>
        <taxon>Agaricomycetes</taxon>
        <taxon>Agaricomycetidae</taxon>
        <taxon>Agaricales</taxon>
        <taxon>Agaricineae</taxon>
        <taxon>Hymenogastraceae</taxon>
        <taxon>Gymnopilus</taxon>
    </lineage>
</organism>
<feature type="domain" description="PPM-type phosphatase" evidence="1">
    <location>
        <begin position="49"/>
        <end position="390"/>
    </location>
</feature>
<dbReference type="PROSITE" id="PS51746">
    <property type="entry name" value="PPM_2"/>
    <property type="match status" value="1"/>
</dbReference>
<sequence>MPLVKRTTDMGWPEADALWVYTSLPEPLLSSELERLSLAKFIAGTDVVTFQPCLNREYASQDRFVVEDWPLVNGTWTFRAVFDGHAGHETADYTASKLPTFLKEHIAAVLEKDKDPAPATIADTLSQAISSFDKTIGQALLDLFPDQDALAKMTDEEIKRIINDRGPNFAIVLRCVRGSTVLISLIDPTKSNLWVASLGDCAAILGGKDTSDEWKSKVLSVAHNGENTAEADKVRQEHPGELECMLDDRVLGAIAVTRAVGDFTFKLPAIYTERKVRGFIGRNVTPPYLSSVPDVQHVDLRSLGLSETFLIMCSDGLMDLDEHRLQLQDILSKEWVNIVGKHYGEKGTNLALQLLREGLGGTDLEKVSRMITVEMSFRWMDDTTVLVIRDL</sequence>